<feature type="site" description="Interaction with DNA" evidence="10">
    <location>
        <position position="174"/>
    </location>
</feature>
<dbReference type="SMART" id="SM00493">
    <property type="entry name" value="TOPRIM"/>
    <property type="match status" value="1"/>
</dbReference>
<dbReference type="InterPro" id="IPR013498">
    <property type="entry name" value="Topo_IA_Znf"/>
</dbReference>
<evidence type="ECO:0000256" key="5">
    <source>
        <dbReference type="ARBA" id="ARBA00022833"/>
    </source>
</evidence>
<accession>A0A1G2FUS5</accession>
<evidence type="ECO:0000256" key="6">
    <source>
        <dbReference type="ARBA" id="ARBA00022842"/>
    </source>
</evidence>
<proteinExistence type="inferred from homology"/>
<evidence type="ECO:0000256" key="1">
    <source>
        <dbReference type="ARBA" id="ARBA00000213"/>
    </source>
</evidence>
<dbReference type="InterPro" id="IPR013826">
    <property type="entry name" value="Topo_IA_cen_sub3"/>
</dbReference>
<comment type="function">
    <text evidence="10">Releases the supercoiling and torsional tension of DNA, which is introduced during the DNA replication and transcription, by transiently cleaving and rejoining one strand of the DNA duplex. Introduces a single-strand break via transesterification at a target site in duplex DNA. The scissile phosphodiester is attacked by the catalytic tyrosine of the enzyme, resulting in the formation of a DNA-(5'-phosphotyrosyl)-enzyme intermediate and the expulsion of a 3'-OH DNA strand. The free DNA strand then undergoes passage around the unbroken strand, thus removing DNA supercoils. Finally, in the religation step, the DNA 3'-OH attacks the covalent intermediate to expel the active-site tyrosine and restore the DNA phosphodiester backbone.</text>
</comment>
<comment type="catalytic activity">
    <reaction evidence="1 10">
        <text>ATP-independent breakage of single-stranded DNA, followed by passage and rejoining.</text>
        <dbReference type="EC" id="5.6.2.1"/>
    </reaction>
</comment>
<dbReference type="InterPro" id="IPR003602">
    <property type="entry name" value="Topo_IA_DNA-bd_dom"/>
</dbReference>
<dbReference type="PANTHER" id="PTHR42785:SF1">
    <property type="entry name" value="DNA TOPOISOMERASE"/>
    <property type="match status" value="1"/>
</dbReference>
<dbReference type="InterPro" id="IPR013497">
    <property type="entry name" value="Topo_IA_cen"/>
</dbReference>
<evidence type="ECO:0000256" key="3">
    <source>
        <dbReference type="ARBA" id="ARBA00022723"/>
    </source>
</evidence>
<dbReference type="Pfam" id="PF01131">
    <property type="entry name" value="Topoisom_bac"/>
    <property type="match status" value="1"/>
</dbReference>
<comment type="caution">
    <text evidence="14">The sequence shown here is derived from an EMBL/GenBank/DDBJ whole genome shotgun (WGS) entry which is preliminary data.</text>
</comment>
<feature type="site" description="Interaction with DNA" evidence="10">
    <location>
        <position position="541"/>
    </location>
</feature>
<feature type="region of interest" description="Disordered" evidence="11">
    <location>
        <begin position="108"/>
        <end position="127"/>
    </location>
</feature>
<evidence type="ECO:0000259" key="12">
    <source>
        <dbReference type="PROSITE" id="PS50880"/>
    </source>
</evidence>
<dbReference type="InterPro" id="IPR023406">
    <property type="entry name" value="Topo_IA_AS"/>
</dbReference>
<organism evidence="14 15">
    <name type="scientific">Candidatus Portnoybacteria bacterium RIFCSPLOWO2_02_FULL_39_11</name>
    <dbReference type="NCBI Taxonomy" id="1802001"/>
    <lineage>
        <taxon>Bacteria</taxon>
        <taxon>Candidatus Portnoyibacteriota</taxon>
    </lineage>
</organism>
<sequence length="760" mass="85625">MNLVIVESPTKAKTIQRFLPADFVVRSSFGHVRDLPKGKLGVDTEHNFEPKYVVSIAARKKLTEIKKFLPKATKVLLASDEDREGEAIAWHLTQALDLKTTDYRLRTTAEESDKKSKSKSKRSKSAVDGSRSSVVVERIVFHEITKSAIAKALENPREIDMNLVDAQQARRILDRLVGYELSPFLWKKVAKGLSAGRVQSVAVRLVVEREREIQAFKPDEYWTIEALLQSRGTTRNLKEPRNDAENTFTASLTKVNNLALPKLGIKTQAEAQKIVADLTGAEFVVANIEQKDTNKYPAPPFVTSTLQQDAVNKLHFSAKQTMQIAQQLYEGVALGEGSIGLITYMRTDSTNLAQEALGTIGKYIMDKFGKEYLPTSARIYKTKSKGAQEAHEAIRPTDITLEPDKIKQYLTPQQDKLYDLIWRRTLACQMANAVINTLTVDIEATPPLRKGGTKGSYTFRANGSQIKFDGWLKIYDGKMQENILPPLKEKEVLDLLKLNPDQHFTQPPARYSEASLIKALEAEGIGRPSTYAPTLATIQDRNYVNKNEDRKFVPTEIGFKVTDLLVEHFPQIVDIKFTAHIEENFDSIAEGEIDWRKVLKEFYEPFKANLTKKYDEVKEQKAAPETTDKTCPQCGAPVVIRASRFGKFYACSKFPACRYTANIASATDMACPKCIEGQVISRRTKRGKIFYGCSRYPKCDFALWDKPTGAKCPKCGTPMVEKRDGEKCSNKECDYKIKNENIKIENDNVKLRGNHVALRN</sequence>
<dbReference type="EC" id="5.6.2.1" evidence="10"/>
<dbReference type="PROSITE" id="PS52039">
    <property type="entry name" value="TOPO_IA_2"/>
    <property type="match status" value="1"/>
</dbReference>
<keyword evidence="9 10" id="KW-0413">Isomerase</keyword>
<dbReference type="PROSITE" id="PS50880">
    <property type="entry name" value="TOPRIM"/>
    <property type="match status" value="1"/>
</dbReference>
<evidence type="ECO:0000256" key="9">
    <source>
        <dbReference type="ARBA" id="ARBA00023235"/>
    </source>
</evidence>
<dbReference type="Pfam" id="PF01396">
    <property type="entry name" value="Zn_ribbon_Top1"/>
    <property type="match status" value="3"/>
</dbReference>
<dbReference type="InterPro" id="IPR005733">
    <property type="entry name" value="TopoI_bac-type"/>
</dbReference>
<dbReference type="Gene3D" id="1.10.460.10">
    <property type="entry name" value="Topoisomerase I, domain 2"/>
    <property type="match status" value="1"/>
</dbReference>
<feature type="active site" description="O-(5'-phospho-DNA)-tyrosine intermediate" evidence="10">
    <location>
        <position position="344"/>
    </location>
</feature>
<dbReference type="PROSITE" id="PS00396">
    <property type="entry name" value="TOPO_IA_1"/>
    <property type="match status" value="1"/>
</dbReference>
<feature type="site" description="Interaction with DNA" evidence="10">
    <location>
        <position position="346"/>
    </location>
</feature>
<dbReference type="HAMAP" id="MF_00952">
    <property type="entry name" value="Topoisom_1_prok"/>
    <property type="match status" value="1"/>
</dbReference>
<keyword evidence="7 10" id="KW-0799">Topoisomerase</keyword>
<dbReference type="Gene3D" id="3.40.50.140">
    <property type="match status" value="1"/>
</dbReference>
<keyword evidence="3" id="KW-0479">Metal-binding</keyword>
<reference evidence="14 15" key="1">
    <citation type="journal article" date="2016" name="Nat. Commun.">
        <title>Thousands of microbial genomes shed light on interconnected biogeochemical processes in an aquifer system.</title>
        <authorList>
            <person name="Anantharaman K."/>
            <person name="Brown C.T."/>
            <person name="Hug L.A."/>
            <person name="Sharon I."/>
            <person name="Castelle C.J."/>
            <person name="Probst A.J."/>
            <person name="Thomas B.C."/>
            <person name="Singh A."/>
            <person name="Wilkins M.J."/>
            <person name="Karaoz U."/>
            <person name="Brodie E.L."/>
            <person name="Williams K.H."/>
            <person name="Hubbard S.S."/>
            <person name="Banfield J.F."/>
        </authorList>
    </citation>
    <scope>NUCLEOTIDE SEQUENCE [LARGE SCALE GENOMIC DNA]</scope>
</reference>
<dbReference type="SUPFAM" id="SSF57783">
    <property type="entry name" value="Zinc beta-ribbon"/>
    <property type="match status" value="1"/>
</dbReference>
<evidence type="ECO:0000256" key="4">
    <source>
        <dbReference type="ARBA" id="ARBA00022771"/>
    </source>
</evidence>
<evidence type="ECO:0000259" key="13">
    <source>
        <dbReference type="PROSITE" id="PS52039"/>
    </source>
</evidence>
<dbReference type="GO" id="GO:0003677">
    <property type="term" value="F:DNA binding"/>
    <property type="evidence" value="ECO:0007669"/>
    <property type="project" value="UniProtKB-KW"/>
</dbReference>
<comment type="similarity">
    <text evidence="2 10">Belongs to the type IA topoisomerase family.</text>
</comment>
<dbReference type="SUPFAM" id="SSF56712">
    <property type="entry name" value="Prokaryotic type I DNA topoisomerase"/>
    <property type="match status" value="1"/>
</dbReference>
<feature type="site" description="Interaction with DNA" evidence="10">
    <location>
        <position position="186"/>
    </location>
</feature>
<dbReference type="SMART" id="SM00436">
    <property type="entry name" value="TOP1Bc"/>
    <property type="match status" value="1"/>
</dbReference>
<dbReference type="CDD" id="cd00186">
    <property type="entry name" value="TOP1Ac"/>
    <property type="match status" value="1"/>
</dbReference>
<keyword evidence="8 10" id="KW-0238">DNA-binding</keyword>
<dbReference type="GO" id="GO:0003917">
    <property type="term" value="F:DNA topoisomerase type I (single strand cut, ATP-independent) activity"/>
    <property type="evidence" value="ECO:0007669"/>
    <property type="project" value="UniProtKB-UniRule"/>
</dbReference>
<dbReference type="Gene3D" id="1.10.290.10">
    <property type="entry name" value="Topoisomerase I, domain 4"/>
    <property type="match status" value="1"/>
</dbReference>
<feature type="site" description="Interaction with DNA" evidence="10">
    <location>
        <position position="171"/>
    </location>
</feature>
<dbReference type="CDD" id="cd03363">
    <property type="entry name" value="TOPRIM_TopoIA_TopoI"/>
    <property type="match status" value="1"/>
</dbReference>
<dbReference type="InterPro" id="IPR034149">
    <property type="entry name" value="TOPRIM_TopoI"/>
</dbReference>
<feature type="site" description="Interaction with DNA" evidence="10">
    <location>
        <position position="31"/>
    </location>
</feature>
<dbReference type="InterPro" id="IPR000380">
    <property type="entry name" value="Topo_IA"/>
</dbReference>
<dbReference type="InterPro" id="IPR028612">
    <property type="entry name" value="Topoisom_1_IA"/>
</dbReference>
<evidence type="ECO:0000256" key="2">
    <source>
        <dbReference type="ARBA" id="ARBA00009446"/>
    </source>
</evidence>
<name>A0A1G2FUS5_9BACT</name>
<protein>
    <recommendedName>
        <fullName evidence="10">DNA topoisomerase 1</fullName>
        <ecNumber evidence="10">5.6.2.1</ecNumber>
    </recommendedName>
    <alternativeName>
        <fullName evidence="10">DNA topoisomerase I</fullName>
    </alternativeName>
</protein>
<evidence type="ECO:0000313" key="15">
    <source>
        <dbReference type="Proteomes" id="UP000177126"/>
    </source>
</evidence>
<dbReference type="Pfam" id="PF01751">
    <property type="entry name" value="Toprim"/>
    <property type="match status" value="1"/>
</dbReference>
<feature type="region of interest" description="Interaction with DNA" evidence="10">
    <location>
        <begin position="194"/>
        <end position="199"/>
    </location>
</feature>
<dbReference type="InterPro" id="IPR006171">
    <property type="entry name" value="TOPRIM_dom"/>
</dbReference>
<keyword evidence="6" id="KW-0460">Magnesium</keyword>
<dbReference type="GO" id="GO:0005694">
    <property type="term" value="C:chromosome"/>
    <property type="evidence" value="ECO:0007669"/>
    <property type="project" value="InterPro"/>
</dbReference>
<dbReference type="GO" id="GO:0006265">
    <property type="term" value="P:DNA topological change"/>
    <property type="evidence" value="ECO:0007669"/>
    <property type="project" value="UniProtKB-UniRule"/>
</dbReference>
<keyword evidence="5" id="KW-0862">Zinc</keyword>
<evidence type="ECO:0000256" key="8">
    <source>
        <dbReference type="ARBA" id="ARBA00023125"/>
    </source>
</evidence>
<dbReference type="NCBIfam" id="TIGR01051">
    <property type="entry name" value="topA_bact"/>
    <property type="match status" value="1"/>
</dbReference>
<dbReference type="SMART" id="SM00437">
    <property type="entry name" value="TOP1Ac"/>
    <property type="match status" value="1"/>
</dbReference>
<dbReference type="InterPro" id="IPR003601">
    <property type="entry name" value="Topo_IA_2"/>
</dbReference>
<gene>
    <name evidence="10" type="primary">topA</name>
    <name evidence="14" type="ORF">A3B04_03105</name>
</gene>
<evidence type="ECO:0000313" key="14">
    <source>
        <dbReference type="EMBL" id="OGZ41823.1"/>
    </source>
</evidence>
<dbReference type="Gene3D" id="3.30.65.10">
    <property type="entry name" value="Bacterial Topoisomerase I, domain 1"/>
    <property type="match status" value="2"/>
</dbReference>
<dbReference type="AlphaFoldDB" id="A0A1G2FUS5"/>
<dbReference type="InterPro" id="IPR013824">
    <property type="entry name" value="Topo_IA_cen_sub1"/>
</dbReference>
<evidence type="ECO:0000256" key="7">
    <source>
        <dbReference type="ARBA" id="ARBA00023029"/>
    </source>
</evidence>
<dbReference type="PRINTS" id="PR00417">
    <property type="entry name" value="PRTPISMRASEI"/>
</dbReference>
<dbReference type="Gene3D" id="2.70.20.10">
    <property type="entry name" value="Topoisomerase I, domain 3"/>
    <property type="match status" value="1"/>
</dbReference>
<keyword evidence="4" id="KW-0863">Zinc-finger</keyword>
<dbReference type="InterPro" id="IPR013825">
    <property type="entry name" value="Topo_IA_cen_sub2"/>
</dbReference>
<feature type="site" description="Interaction with DNA" evidence="10">
    <location>
        <position position="179"/>
    </location>
</feature>
<evidence type="ECO:0000256" key="11">
    <source>
        <dbReference type="SAM" id="MobiDB-lite"/>
    </source>
</evidence>
<feature type="domain" description="Toprim" evidence="12">
    <location>
        <begin position="1"/>
        <end position="113"/>
    </location>
</feature>
<evidence type="ECO:0000256" key="10">
    <source>
        <dbReference type="HAMAP-Rule" id="MF_00952"/>
    </source>
</evidence>
<dbReference type="PANTHER" id="PTHR42785">
    <property type="entry name" value="DNA TOPOISOMERASE, TYPE IA, CORE"/>
    <property type="match status" value="1"/>
</dbReference>
<feature type="site" description="Interaction with DNA" evidence="10">
    <location>
        <position position="170"/>
    </location>
</feature>
<dbReference type="GO" id="GO:0008270">
    <property type="term" value="F:zinc ion binding"/>
    <property type="evidence" value="ECO:0007669"/>
    <property type="project" value="UniProtKB-KW"/>
</dbReference>
<feature type="domain" description="Topo IA-type catalytic" evidence="13">
    <location>
        <begin position="160"/>
        <end position="611"/>
    </location>
</feature>
<dbReference type="EMBL" id="MHNF01000007">
    <property type="protein sequence ID" value="OGZ41823.1"/>
    <property type="molecule type" value="Genomic_DNA"/>
</dbReference>
<comment type="subunit">
    <text evidence="10">Monomer.</text>
</comment>
<dbReference type="Proteomes" id="UP000177126">
    <property type="component" value="Unassembled WGS sequence"/>
</dbReference>
<dbReference type="InterPro" id="IPR023405">
    <property type="entry name" value="Topo_IA_core_domain"/>
</dbReference>